<dbReference type="Proteomes" id="UP000637423">
    <property type="component" value="Unassembled WGS sequence"/>
</dbReference>
<reference evidence="2" key="2">
    <citation type="submission" date="2020-09" db="EMBL/GenBank/DDBJ databases">
        <authorList>
            <person name="Sun Q."/>
            <person name="Zhou Y."/>
        </authorList>
    </citation>
    <scope>NUCLEOTIDE SEQUENCE</scope>
    <source>
        <strain evidence="2">CGMCC 1.10998</strain>
    </source>
</reference>
<accession>A0A916U874</accession>
<keyword evidence="1" id="KW-0732">Signal</keyword>
<evidence type="ECO:0008006" key="4">
    <source>
        <dbReference type="Google" id="ProtNLM"/>
    </source>
</evidence>
<dbReference type="InterPro" id="IPR046732">
    <property type="entry name" value="DUF6624"/>
</dbReference>
<reference evidence="2" key="1">
    <citation type="journal article" date="2014" name="Int. J. Syst. Evol. Microbiol.">
        <title>Complete genome sequence of Corynebacterium casei LMG S-19264T (=DSM 44701T), isolated from a smear-ripened cheese.</title>
        <authorList>
            <consortium name="US DOE Joint Genome Institute (JGI-PGF)"/>
            <person name="Walter F."/>
            <person name="Albersmeier A."/>
            <person name="Kalinowski J."/>
            <person name="Ruckert C."/>
        </authorList>
    </citation>
    <scope>NUCLEOTIDE SEQUENCE</scope>
    <source>
        <strain evidence="2">CGMCC 1.10998</strain>
    </source>
</reference>
<feature type="signal peptide" evidence="1">
    <location>
        <begin position="1"/>
        <end position="31"/>
    </location>
</feature>
<gene>
    <name evidence="2" type="ORF">GCM10011396_08960</name>
</gene>
<comment type="caution">
    <text evidence="2">The sequence shown here is derived from an EMBL/GenBank/DDBJ whole genome shotgun (WGS) entry which is preliminary data.</text>
</comment>
<organism evidence="2 3">
    <name type="scientific">Undibacterium terreum</name>
    <dbReference type="NCBI Taxonomy" id="1224302"/>
    <lineage>
        <taxon>Bacteria</taxon>
        <taxon>Pseudomonadati</taxon>
        <taxon>Pseudomonadota</taxon>
        <taxon>Betaproteobacteria</taxon>
        <taxon>Burkholderiales</taxon>
        <taxon>Oxalobacteraceae</taxon>
        <taxon>Undibacterium</taxon>
    </lineage>
</organism>
<dbReference type="AlphaFoldDB" id="A0A916U874"/>
<name>A0A916U874_9BURK</name>
<feature type="chain" id="PRO_5037962279" description="DUF4019 domain-containing protein" evidence="1">
    <location>
        <begin position="32"/>
        <end position="198"/>
    </location>
</feature>
<dbReference type="EMBL" id="BMED01000001">
    <property type="protein sequence ID" value="GGC64222.1"/>
    <property type="molecule type" value="Genomic_DNA"/>
</dbReference>
<keyword evidence="3" id="KW-1185">Reference proteome</keyword>
<evidence type="ECO:0000313" key="2">
    <source>
        <dbReference type="EMBL" id="GGC64222.1"/>
    </source>
</evidence>
<evidence type="ECO:0000313" key="3">
    <source>
        <dbReference type="Proteomes" id="UP000637423"/>
    </source>
</evidence>
<dbReference type="Pfam" id="PF20329">
    <property type="entry name" value="DUF6624"/>
    <property type="match status" value="1"/>
</dbReference>
<proteinExistence type="predicted"/>
<protein>
    <recommendedName>
        <fullName evidence="4">DUF4019 domain-containing protein</fullName>
    </recommendedName>
</protein>
<evidence type="ECO:0000256" key="1">
    <source>
        <dbReference type="SAM" id="SignalP"/>
    </source>
</evidence>
<sequence length="198" mass="22547">MQQTGSTLAFMKKTLALLAALACFVPIPVFAVEPYAAISAELIEMFDKEQKIRFLSTDDPEVRKEMDAIDAHNTKRLNAIIKEIGWPTVDKVGKHASRGAFYISQHAYYDRPLMEFAFKNIEAEYKAGIFPGNLYAMMYDRLKTMDGKPQKYGTQIQTDHTGCFVVELENPEKVDIYRREVGIKMDLATYKEKVCAMP</sequence>